<evidence type="ECO:0000259" key="3">
    <source>
        <dbReference type="PROSITE" id="PS50110"/>
    </source>
</evidence>
<dbReference type="RefSeq" id="WP_063958502.1">
    <property type="nucleotide sequence ID" value="NZ_HG966617.1"/>
</dbReference>
<feature type="region of interest" description="Disordered" evidence="2">
    <location>
        <begin position="195"/>
        <end position="214"/>
    </location>
</feature>
<dbReference type="STRING" id="1458461.BN1012_Phect569"/>
<sequence>MSELRFDRIHLLIVEDNLFMRNLYSAILRAMEFEQIQMAADGSEAFELMRDFPPDIIITDAAMQPLDGFDFVHLVRTAADSPNPLVPIIMVTGYHNRASVERARDVGVNEYLAKPVTPAGLYSRINQVISKPRPFVRTPTYFGPNRRRRVSPNFTGPYRRESDQRIGPPTLVESGSMGQQRKAQRHSLADYQQSAGVLSIPGSGTRNTHQIGSI</sequence>
<dbReference type="InterPro" id="IPR001789">
    <property type="entry name" value="Sig_transdc_resp-reg_receiver"/>
</dbReference>
<gene>
    <name evidence="4" type="ORF">BN1012_Phect569</name>
</gene>
<proteinExistence type="predicted"/>
<name>X5M6U1_9HYPH</name>
<evidence type="ECO:0000313" key="5">
    <source>
        <dbReference type="Proteomes" id="UP000032160"/>
    </source>
</evidence>
<dbReference type="CDD" id="cd00156">
    <property type="entry name" value="REC"/>
    <property type="match status" value="1"/>
</dbReference>
<dbReference type="PROSITE" id="PS50110">
    <property type="entry name" value="RESPONSE_REGULATORY"/>
    <property type="match status" value="1"/>
</dbReference>
<dbReference type="InterPro" id="IPR011006">
    <property type="entry name" value="CheY-like_superfamily"/>
</dbReference>
<dbReference type="PANTHER" id="PTHR43228">
    <property type="entry name" value="TWO-COMPONENT RESPONSE REGULATOR"/>
    <property type="match status" value="1"/>
</dbReference>
<feature type="modified residue" description="4-aspartylphosphate" evidence="1">
    <location>
        <position position="60"/>
    </location>
</feature>
<dbReference type="Gene3D" id="3.40.50.2300">
    <property type="match status" value="1"/>
</dbReference>
<keyword evidence="5" id="KW-1185">Reference proteome</keyword>
<feature type="domain" description="Response regulatory" evidence="3">
    <location>
        <begin position="10"/>
        <end position="129"/>
    </location>
</feature>
<dbReference type="HOGENOM" id="CLU_000445_69_12_5"/>
<dbReference type="SMART" id="SM00448">
    <property type="entry name" value="REC"/>
    <property type="match status" value="1"/>
</dbReference>
<dbReference type="Pfam" id="PF00072">
    <property type="entry name" value="Response_reg"/>
    <property type="match status" value="1"/>
</dbReference>
<evidence type="ECO:0000256" key="1">
    <source>
        <dbReference type="PROSITE-ProRule" id="PRU00169"/>
    </source>
</evidence>
<dbReference type="EMBL" id="HG966617">
    <property type="protein sequence ID" value="CDO58783.1"/>
    <property type="molecule type" value="Genomic_DNA"/>
</dbReference>
<feature type="region of interest" description="Disordered" evidence="2">
    <location>
        <begin position="139"/>
        <end position="186"/>
    </location>
</feature>
<evidence type="ECO:0000313" key="4">
    <source>
        <dbReference type="EMBL" id="CDO58783.1"/>
    </source>
</evidence>
<protein>
    <submittedName>
        <fullName evidence="4">Chemotaxis protein CheYIII</fullName>
    </submittedName>
</protein>
<dbReference type="AlphaFoldDB" id="X5M6U1"/>
<dbReference type="KEGG" id="pect:BN1012_Phect569"/>
<dbReference type="InterPro" id="IPR052048">
    <property type="entry name" value="ST_Response_Regulator"/>
</dbReference>
<dbReference type="Proteomes" id="UP000032160">
    <property type="component" value="Chromosome I"/>
</dbReference>
<reference evidence="4 5" key="1">
    <citation type="journal article" date="2014" name="Front. Genet.">
        <title>Genome and metabolic network of "Candidatus Phaeomarinobacter ectocarpi" Ec32, a new candidate genus of Alphaproteobacteria frequently associated with brown algae.</title>
        <authorList>
            <person name="Dittami S.M."/>
            <person name="Barbeyron T."/>
            <person name="Boyen C."/>
            <person name="Cambefort J."/>
            <person name="Collet G."/>
            <person name="Delage L."/>
            <person name="Gobet A."/>
            <person name="Groisillier A."/>
            <person name="Leblanc C."/>
            <person name="Michel G."/>
            <person name="Scornet D."/>
            <person name="Siegel A."/>
            <person name="Tapia J.E."/>
            <person name="Tonon T."/>
        </authorList>
    </citation>
    <scope>NUCLEOTIDE SEQUENCE [LARGE SCALE GENOMIC DNA]</scope>
    <source>
        <strain evidence="4 5">Ec32</strain>
    </source>
</reference>
<organism evidence="4 5">
    <name type="scientific">Candidatus Phaeomarinibacter ectocarpi</name>
    <dbReference type="NCBI Taxonomy" id="1458461"/>
    <lineage>
        <taxon>Bacteria</taxon>
        <taxon>Pseudomonadati</taxon>
        <taxon>Pseudomonadota</taxon>
        <taxon>Alphaproteobacteria</taxon>
        <taxon>Hyphomicrobiales</taxon>
        <taxon>Parvibaculaceae</taxon>
        <taxon>Candidatus Phaeomarinibacter</taxon>
    </lineage>
</organism>
<accession>X5M6U1</accession>
<dbReference type="PANTHER" id="PTHR43228:SF1">
    <property type="entry name" value="TWO-COMPONENT RESPONSE REGULATOR ARR22"/>
    <property type="match status" value="1"/>
</dbReference>
<dbReference type="SUPFAM" id="SSF52172">
    <property type="entry name" value="CheY-like"/>
    <property type="match status" value="1"/>
</dbReference>
<keyword evidence="1" id="KW-0597">Phosphoprotein</keyword>
<dbReference type="GO" id="GO:0000160">
    <property type="term" value="P:phosphorelay signal transduction system"/>
    <property type="evidence" value="ECO:0007669"/>
    <property type="project" value="InterPro"/>
</dbReference>
<evidence type="ECO:0000256" key="2">
    <source>
        <dbReference type="SAM" id="MobiDB-lite"/>
    </source>
</evidence>